<dbReference type="InterPro" id="IPR017900">
    <property type="entry name" value="4Fe4S_Fe_S_CS"/>
</dbReference>
<evidence type="ECO:0000256" key="8">
    <source>
        <dbReference type="ARBA" id="ARBA00023014"/>
    </source>
</evidence>
<comment type="caution">
    <text evidence="9">Lacks conserved residue(s) required for the propagation of feature annotation.</text>
</comment>
<comment type="pathway">
    <text evidence="9">tRNA modification; tRNA-queuosine biosynthesis.</text>
</comment>
<feature type="binding site" evidence="9">
    <location>
        <position position="144"/>
    </location>
    <ligand>
        <name>cob(II)alamin</name>
        <dbReference type="ChEBI" id="CHEBI:16304"/>
    </ligand>
</feature>
<feature type="binding site" evidence="9">
    <location>
        <position position="251"/>
    </location>
    <ligand>
        <name>[4Fe-4S] cluster</name>
        <dbReference type="ChEBI" id="CHEBI:49883"/>
        <label>2</label>
    </ligand>
</feature>
<keyword evidence="1 9" id="KW-0004">4Fe-4S</keyword>
<dbReference type="GO" id="GO:0046872">
    <property type="term" value="F:metal ion binding"/>
    <property type="evidence" value="ECO:0007669"/>
    <property type="project" value="UniProtKB-KW"/>
</dbReference>
<evidence type="ECO:0000256" key="10">
    <source>
        <dbReference type="SAM" id="MobiDB-lite"/>
    </source>
</evidence>
<comment type="cofactor">
    <cofactor evidence="9">
        <name>[4Fe-4S] cluster</name>
        <dbReference type="ChEBI" id="CHEBI:49883"/>
    </cofactor>
    <text evidence="9">Binds 2 [4Fe-4S] clusters per monomer.</text>
</comment>
<feature type="binding site" evidence="9">
    <location>
        <begin position="251"/>
        <end position="252"/>
    </location>
    <ligand>
        <name>cob(II)alamin</name>
        <dbReference type="ChEBI" id="CHEBI:16304"/>
    </ligand>
</feature>
<evidence type="ECO:0000256" key="6">
    <source>
        <dbReference type="ARBA" id="ARBA00023002"/>
    </source>
</evidence>
<proteinExistence type="inferred from homology"/>
<dbReference type="Pfam" id="PF08331">
    <property type="entry name" value="QueG_DUF1730"/>
    <property type="match status" value="1"/>
</dbReference>
<dbReference type="NCBIfam" id="TIGR00276">
    <property type="entry name" value="tRNA epoxyqueuosine(34) reductase QueG"/>
    <property type="match status" value="1"/>
</dbReference>
<dbReference type="FunFam" id="3.30.70.20:FF:000017">
    <property type="entry name" value="Epoxyqueuosine reductase"/>
    <property type="match status" value="1"/>
</dbReference>
<feature type="binding site" evidence="9">
    <location>
        <position position="66"/>
    </location>
    <ligand>
        <name>cob(II)alamin</name>
        <dbReference type="ChEBI" id="CHEBI:16304"/>
    </ligand>
</feature>
<dbReference type="Pfam" id="PF13484">
    <property type="entry name" value="Fer4_16"/>
    <property type="match status" value="1"/>
</dbReference>
<organism evidence="12 13">
    <name type="scientific">Methylococcus capsulatus</name>
    <dbReference type="NCBI Taxonomy" id="414"/>
    <lineage>
        <taxon>Bacteria</taxon>
        <taxon>Pseudomonadati</taxon>
        <taxon>Pseudomonadota</taxon>
        <taxon>Gammaproteobacteria</taxon>
        <taxon>Methylococcales</taxon>
        <taxon>Methylococcaceae</taxon>
        <taxon>Methylococcus</taxon>
    </lineage>
</organism>
<comment type="subunit">
    <text evidence="9">Monomer.</text>
</comment>
<keyword evidence="6 9" id="KW-0560">Oxidoreductase</keyword>
<evidence type="ECO:0000256" key="5">
    <source>
        <dbReference type="ARBA" id="ARBA00022785"/>
    </source>
</evidence>
<dbReference type="HAMAP" id="MF_00916">
    <property type="entry name" value="QueG"/>
    <property type="match status" value="1"/>
</dbReference>
<evidence type="ECO:0000313" key="13">
    <source>
        <dbReference type="Proteomes" id="UP001158598"/>
    </source>
</evidence>
<dbReference type="GO" id="GO:0052693">
    <property type="term" value="F:epoxyqueuosine reductase activity"/>
    <property type="evidence" value="ECO:0007669"/>
    <property type="project" value="UniProtKB-UniRule"/>
</dbReference>
<feature type="region of interest" description="Disordered" evidence="10">
    <location>
        <begin position="354"/>
        <end position="373"/>
    </location>
</feature>
<evidence type="ECO:0000256" key="9">
    <source>
        <dbReference type="HAMAP-Rule" id="MF_00916"/>
    </source>
</evidence>
<dbReference type="PANTHER" id="PTHR30002:SF4">
    <property type="entry name" value="EPOXYQUEUOSINE REDUCTASE"/>
    <property type="match status" value="1"/>
</dbReference>
<accession>A0AA35Y001</accession>
<comment type="catalytic activity">
    <reaction evidence="9">
        <text>epoxyqueuosine(34) in tRNA + AH2 = queuosine(34) in tRNA + A + H2O</text>
        <dbReference type="Rhea" id="RHEA:32159"/>
        <dbReference type="Rhea" id="RHEA-COMP:18571"/>
        <dbReference type="Rhea" id="RHEA-COMP:18582"/>
        <dbReference type="ChEBI" id="CHEBI:13193"/>
        <dbReference type="ChEBI" id="CHEBI:15377"/>
        <dbReference type="ChEBI" id="CHEBI:17499"/>
        <dbReference type="ChEBI" id="CHEBI:194431"/>
        <dbReference type="ChEBI" id="CHEBI:194443"/>
        <dbReference type="EC" id="1.17.99.6"/>
    </reaction>
</comment>
<keyword evidence="7 9" id="KW-0408">Iron</keyword>
<protein>
    <recommendedName>
        <fullName evidence="9">Epoxyqueuosine reductase</fullName>
        <ecNumber evidence="9">1.17.99.6</ecNumber>
    </recommendedName>
    <alternativeName>
        <fullName evidence="9">Queuosine biosynthesis protein QueG</fullName>
    </alternativeName>
</protein>
<evidence type="ECO:0000256" key="1">
    <source>
        <dbReference type="ARBA" id="ARBA00022485"/>
    </source>
</evidence>
<feature type="active site" description="Proton donor" evidence="9">
    <location>
        <position position="144"/>
    </location>
</feature>
<dbReference type="GO" id="GO:0051539">
    <property type="term" value="F:4 iron, 4 sulfur cluster binding"/>
    <property type="evidence" value="ECO:0007669"/>
    <property type="project" value="UniProtKB-KW"/>
</dbReference>
<dbReference type="SUPFAM" id="SSF46548">
    <property type="entry name" value="alpha-helical ferredoxin"/>
    <property type="match status" value="1"/>
</dbReference>
<evidence type="ECO:0000256" key="3">
    <source>
        <dbReference type="ARBA" id="ARBA00022694"/>
    </source>
</evidence>
<dbReference type="PROSITE" id="PS00198">
    <property type="entry name" value="4FE4S_FER_1"/>
    <property type="match status" value="1"/>
</dbReference>
<gene>
    <name evidence="9 12" type="primary">queG</name>
    <name evidence="12" type="ORF">MCNOR_3314</name>
</gene>
<comment type="similarity">
    <text evidence="9">Belongs to the QueG family.</text>
</comment>
<dbReference type="RefSeq" id="WP_017365874.1">
    <property type="nucleotide sequence ID" value="NZ_OX458332.1"/>
</dbReference>
<feature type="binding site" evidence="9">
    <location>
        <position position="179"/>
    </location>
    <ligand>
        <name>cob(II)alamin</name>
        <dbReference type="ChEBI" id="CHEBI:16304"/>
    </ligand>
</feature>
<dbReference type="InterPro" id="IPR017896">
    <property type="entry name" value="4Fe4S_Fe-S-bd"/>
</dbReference>
<dbReference type="Proteomes" id="UP001158598">
    <property type="component" value="Chromosome"/>
</dbReference>
<feature type="binding site" evidence="9">
    <location>
        <position position="208"/>
    </location>
    <ligand>
        <name>[4Fe-4S] cluster</name>
        <dbReference type="ChEBI" id="CHEBI:49883"/>
        <label>2</label>
    </ligand>
</feature>
<feature type="binding site" evidence="9">
    <location>
        <position position="233"/>
    </location>
    <ligand>
        <name>tRNA</name>
        <dbReference type="ChEBI" id="CHEBI:17843"/>
    </ligand>
</feature>
<feature type="binding site" evidence="9">
    <location>
        <position position="226"/>
    </location>
    <ligand>
        <name>cob(II)alamin</name>
        <dbReference type="ChEBI" id="CHEBI:16304"/>
    </ligand>
</feature>
<feature type="binding site" evidence="9">
    <location>
        <position position="198"/>
    </location>
    <ligand>
        <name>[4Fe-4S] cluster</name>
        <dbReference type="ChEBI" id="CHEBI:49883"/>
        <label>1</label>
    </ligand>
</feature>
<dbReference type="InterPro" id="IPR004453">
    <property type="entry name" value="QueG"/>
</dbReference>
<keyword evidence="8 9" id="KW-0411">Iron-sulfur</keyword>
<sequence>MLRAAISSPNLAELKDRIREWGRAQGFQQIGFAGIDLGGHEARLLDWLAAGFHGEMDYMARHGLKRSRPAELEPGTLSVISVRMDYLPEPMQDMKETLADPAAAYVSRYAVGRDYHKLMRRRLQRLAATIARYAGPFGYRVYTDSAPVLEKALAENAGLGWIGKHTNLVNREAGSWFFLGEIYTDLPLPPDQPATNHCGQCRACIDVCPTQAIVAPYRLDARRCVSYLTIELKGSIPVALRPGIGNRIYGCDDCQMVCPWNRFARMTEEADFLPRRGLDRGLLLEFFSWDEAEFLRCTEGSAIRRIGHERWLRNLAVAIGNAPPHPDLAEALRRRLDDASPLVREHVAWGLERQTETAPALPTGGDGAVPLQR</sequence>
<dbReference type="GO" id="GO:0008616">
    <property type="term" value="P:tRNA queuosine(34) biosynthetic process"/>
    <property type="evidence" value="ECO:0007669"/>
    <property type="project" value="UniProtKB-UniRule"/>
</dbReference>
<dbReference type="Gene3D" id="3.30.70.20">
    <property type="match status" value="1"/>
</dbReference>
<dbReference type="InterPro" id="IPR013542">
    <property type="entry name" value="QueG_DUF1730"/>
</dbReference>
<dbReference type="AlphaFoldDB" id="A0AA35Y001"/>
<dbReference type="GO" id="GO:0005737">
    <property type="term" value="C:cytoplasm"/>
    <property type="evidence" value="ECO:0007669"/>
    <property type="project" value="UniProtKB-SubCell"/>
</dbReference>
<feature type="binding site" evidence="9">
    <location>
        <position position="204"/>
    </location>
    <ligand>
        <name>[4Fe-4S] cluster</name>
        <dbReference type="ChEBI" id="CHEBI:49883"/>
        <label>1</label>
    </ligand>
</feature>
<keyword evidence="9" id="KW-0846">Cobalamin</keyword>
<dbReference type="PROSITE" id="PS51379">
    <property type="entry name" value="4FE4S_FER_2"/>
    <property type="match status" value="1"/>
</dbReference>
<evidence type="ECO:0000313" key="12">
    <source>
        <dbReference type="EMBL" id="CAI8894140.1"/>
    </source>
</evidence>
<feature type="binding site" evidence="9">
    <location>
        <position position="201"/>
    </location>
    <ligand>
        <name>[4Fe-4S] cluster</name>
        <dbReference type="ChEBI" id="CHEBI:49883"/>
        <label>1</label>
    </ligand>
</feature>
<feature type="binding site" evidence="9">
    <location>
        <position position="168"/>
    </location>
    <ligand>
        <name>cob(II)alamin</name>
        <dbReference type="ChEBI" id="CHEBI:16304"/>
    </ligand>
</feature>
<feature type="binding site" evidence="9">
    <location>
        <position position="258"/>
    </location>
    <ligand>
        <name>[4Fe-4S] cluster</name>
        <dbReference type="ChEBI" id="CHEBI:49883"/>
        <label>1</label>
    </ligand>
</feature>
<evidence type="ECO:0000259" key="11">
    <source>
        <dbReference type="PROSITE" id="PS51379"/>
    </source>
</evidence>
<dbReference type="EC" id="1.17.99.6" evidence="9"/>
<comment type="function">
    <text evidence="9">Catalyzes the conversion of epoxyqueuosine (oQ) to queuosine (Q), which is a hypermodified base found in the wobble positions of tRNA(Asp), tRNA(Asn), tRNA(His) and tRNA(Tyr).</text>
</comment>
<keyword evidence="2 9" id="KW-0963">Cytoplasm</keyword>
<keyword evidence="5 9" id="KW-0671">Queuosine biosynthesis</keyword>
<dbReference type="GO" id="GO:0031419">
    <property type="term" value="F:cobalamin binding"/>
    <property type="evidence" value="ECO:0007669"/>
    <property type="project" value="UniProtKB-KW"/>
</dbReference>
<comment type="subcellular location">
    <subcellularLocation>
        <location evidence="9">Cytoplasm</location>
    </subcellularLocation>
</comment>
<dbReference type="EMBL" id="OX458332">
    <property type="protein sequence ID" value="CAI8894140.1"/>
    <property type="molecule type" value="Genomic_DNA"/>
</dbReference>
<feature type="domain" description="4Fe-4S ferredoxin-type" evidence="11">
    <location>
        <begin position="189"/>
        <end position="218"/>
    </location>
</feature>
<comment type="cofactor">
    <cofactor evidence="9">
        <name>cob(II)alamin</name>
        <dbReference type="ChEBI" id="CHEBI:16304"/>
    </cofactor>
</comment>
<keyword evidence="4 9" id="KW-0479">Metal-binding</keyword>
<dbReference type="PANTHER" id="PTHR30002">
    <property type="entry name" value="EPOXYQUEUOSINE REDUCTASE"/>
    <property type="match status" value="1"/>
</dbReference>
<keyword evidence="3 9" id="KW-0819">tRNA processing</keyword>
<feature type="binding site" evidence="9">
    <location>
        <position position="224"/>
    </location>
    <ligand>
        <name>[4Fe-4S] cluster</name>
        <dbReference type="ChEBI" id="CHEBI:49883"/>
        <label>2</label>
    </ligand>
</feature>
<name>A0AA35Y001_METCP</name>
<evidence type="ECO:0000256" key="7">
    <source>
        <dbReference type="ARBA" id="ARBA00023004"/>
    </source>
</evidence>
<evidence type="ECO:0000256" key="2">
    <source>
        <dbReference type="ARBA" id="ARBA00022490"/>
    </source>
</evidence>
<evidence type="ECO:0000256" key="4">
    <source>
        <dbReference type="ARBA" id="ARBA00022723"/>
    </source>
</evidence>
<keyword evidence="9" id="KW-0170">Cobalt</keyword>
<reference evidence="12" key="1">
    <citation type="submission" date="2023-03" db="EMBL/GenBank/DDBJ databases">
        <authorList>
            <person name="Pearce D."/>
        </authorList>
    </citation>
    <scope>NUCLEOTIDE SEQUENCE</scope>
    <source>
        <strain evidence="12">Mc</strain>
    </source>
</reference>
<feature type="binding site" evidence="9">
    <location>
        <position position="254"/>
    </location>
    <ligand>
        <name>[4Fe-4S] cluster</name>
        <dbReference type="ChEBI" id="CHEBI:49883"/>
        <label>2</label>
    </ligand>
</feature>